<feature type="transmembrane region" description="Helical" evidence="6">
    <location>
        <begin position="103"/>
        <end position="121"/>
    </location>
</feature>
<dbReference type="AlphaFoldDB" id="A0A178MLK7"/>
<keyword evidence="5 6" id="KW-0472">Membrane</keyword>
<dbReference type="EMBL" id="LWQU01000152">
    <property type="protein sequence ID" value="OAN48998.1"/>
    <property type="molecule type" value="Genomic_DNA"/>
</dbReference>
<accession>A0A178MLK7</accession>
<reference evidence="8 9" key="1">
    <citation type="submission" date="2016-04" db="EMBL/GenBank/DDBJ databases">
        <title>Draft genome sequence of freshwater magnetotactic bacteria Magnetospirillum marisnigri SP-1 and Magnetospirillum moscoviense BB-1.</title>
        <authorList>
            <person name="Koziaeva V."/>
            <person name="Dziuba M.V."/>
            <person name="Ivanov T.M."/>
            <person name="Kuznetsov B."/>
            <person name="Grouzdev D.S."/>
        </authorList>
    </citation>
    <scope>NUCLEOTIDE SEQUENCE [LARGE SCALE GENOMIC DNA]</scope>
    <source>
        <strain evidence="8 9">BB-1</strain>
    </source>
</reference>
<feature type="transmembrane region" description="Helical" evidence="6">
    <location>
        <begin position="303"/>
        <end position="322"/>
    </location>
</feature>
<evidence type="ECO:0000256" key="3">
    <source>
        <dbReference type="ARBA" id="ARBA00022692"/>
    </source>
</evidence>
<dbReference type="OrthoDB" id="9803381at2"/>
<dbReference type="InterPro" id="IPR042094">
    <property type="entry name" value="T2SS_GspF_sf"/>
</dbReference>
<evidence type="ECO:0000313" key="8">
    <source>
        <dbReference type="EMBL" id="OAN48998.1"/>
    </source>
</evidence>
<comment type="caution">
    <text evidence="8">The sequence shown here is derived from an EMBL/GenBank/DDBJ whole genome shotgun (WGS) entry which is preliminary data.</text>
</comment>
<dbReference type="InterPro" id="IPR018076">
    <property type="entry name" value="T2SS_GspF_dom"/>
</dbReference>
<feature type="transmembrane region" description="Helical" evidence="6">
    <location>
        <begin position="12"/>
        <end position="34"/>
    </location>
</feature>
<dbReference type="Gene3D" id="1.20.81.30">
    <property type="entry name" value="Type II secretion system (T2SS), domain F"/>
    <property type="match status" value="1"/>
</dbReference>
<evidence type="ECO:0000259" key="7">
    <source>
        <dbReference type="Pfam" id="PF00482"/>
    </source>
</evidence>
<feature type="transmembrane region" description="Helical" evidence="6">
    <location>
        <begin position="127"/>
        <end position="148"/>
    </location>
</feature>
<evidence type="ECO:0000256" key="4">
    <source>
        <dbReference type="ARBA" id="ARBA00022989"/>
    </source>
</evidence>
<dbReference type="PANTHER" id="PTHR35007:SF1">
    <property type="entry name" value="PILUS ASSEMBLY PROTEIN"/>
    <property type="match status" value="1"/>
</dbReference>
<organism evidence="8 9">
    <name type="scientific">Magnetospirillum moscoviense</name>
    <dbReference type="NCBI Taxonomy" id="1437059"/>
    <lineage>
        <taxon>Bacteria</taxon>
        <taxon>Pseudomonadati</taxon>
        <taxon>Pseudomonadota</taxon>
        <taxon>Alphaproteobacteria</taxon>
        <taxon>Rhodospirillales</taxon>
        <taxon>Rhodospirillaceae</taxon>
        <taxon>Magnetospirillum</taxon>
    </lineage>
</organism>
<evidence type="ECO:0000256" key="2">
    <source>
        <dbReference type="ARBA" id="ARBA00022475"/>
    </source>
</evidence>
<feature type="transmembrane region" description="Helical" evidence="6">
    <location>
        <begin position="271"/>
        <end position="291"/>
    </location>
</feature>
<dbReference type="Pfam" id="PF00482">
    <property type="entry name" value="T2SSF"/>
    <property type="match status" value="1"/>
</dbReference>
<gene>
    <name evidence="8" type="ORF">A6A05_02800</name>
</gene>
<dbReference type="Proteomes" id="UP000078543">
    <property type="component" value="Unassembled WGS sequence"/>
</dbReference>
<proteinExistence type="predicted"/>
<comment type="subcellular location">
    <subcellularLocation>
        <location evidence="1">Cell membrane</location>
        <topology evidence="1">Multi-pass membrane protein</topology>
    </subcellularLocation>
</comment>
<evidence type="ECO:0000256" key="1">
    <source>
        <dbReference type="ARBA" id="ARBA00004651"/>
    </source>
</evidence>
<evidence type="ECO:0000256" key="5">
    <source>
        <dbReference type="ARBA" id="ARBA00023136"/>
    </source>
</evidence>
<name>A0A178MLK7_9PROT</name>
<keyword evidence="9" id="KW-1185">Reference proteome</keyword>
<dbReference type="PANTHER" id="PTHR35007">
    <property type="entry name" value="INTEGRAL MEMBRANE PROTEIN-RELATED"/>
    <property type="match status" value="1"/>
</dbReference>
<evidence type="ECO:0000313" key="9">
    <source>
        <dbReference type="Proteomes" id="UP000078543"/>
    </source>
</evidence>
<keyword evidence="2" id="KW-1003">Cell membrane</keyword>
<dbReference type="GO" id="GO:0005886">
    <property type="term" value="C:plasma membrane"/>
    <property type="evidence" value="ECO:0007669"/>
    <property type="project" value="UniProtKB-SubCell"/>
</dbReference>
<keyword evidence="3 6" id="KW-0812">Transmembrane</keyword>
<evidence type="ECO:0000256" key="6">
    <source>
        <dbReference type="SAM" id="Phobius"/>
    </source>
</evidence>
<protein>
    <submittedName>
        <fullName evidence="8">Pilus assembly protein TadB</fullName>
    </submittedName>
</protein>
<keyword evidence="4 6" id="KW-1133">Transmembrane helix</keyword>
<feature type="domain" description="Type II secretion system protein GspF" evidence="7">
    <location>
        <begin position="166"/>
        <end position="285"/>
    </location>
</feature>
<sequence length="330" mass="35368">MIEVLSLVPTSVLMLVLVLLAALIAAGALMVQHLTGPRARLKRRIGAITGQGDKARPLAAGPRKRNVAAKLKAVEETRQSTSRTGRLRQALIHAGLTITPARFVVMSIAAGLSLTALWWLARLPALGLPLILVSGLLGLPKLTLSILINRRRASFNALFADGLDIIIRGVRSGLPLGECLIIVGREMPDPVGEEFRLITEGVRLGLTLDECLARTVDRMPTPEFRFFSIVLSIQQTTGGNLAETLSKLADVLRSRKKMRDKAQAMSSEAKASAGIIGSLPIAVGSLLAVIAPQYIGLLFTTNAGNLMLAGGGLMMFMGALVMRRMIHFDM</sequence>
<dbReference type="STRING" id="1437059.A6A05_02800"/>